<keyword evidence="10 12" id="KW-0472">Membrane</keyword>
<evidence type="ECO:0000256" key="4">
    <source>
        <dbReference type="ARBA" id="ARBA00022692"/>
    </source>
</evidence>
<evidence type="ECO:0000256" key="8">
    <source>
        <dbReference type="ARBA" id="ARBA00022989"/>
    </source>
</evidence>
<feature type="domain" description="Ion transport" evidence="13">
    <location>
        <begin position="21"/>
        <end position="225"/>
    </location>
</feature>
<evidence type="ECO:0000256" key="7">
    <source>
        <dbReference type="ARBA" id="ARBA00022958"/>
    </source>
</evidence>
<feature type="transmembrane region" description="Helical" evidence="12">
    <location>
        <begin position="21"/>
        <end position="39"/>
    </location>
</feature>
<keyword evidence="4 12" id="KW-0812">Transmembrane</keyword>
<comment type="subcellular location">
    <subcellularLocation>
        <location evidence="1">Membrane</location>
        <topology evidence="1">Multi-pass membrane protein</topology>
    </subcellularLocation>
</comment>
<dbReference type="GO" id="GO:0001508">
    <property type="term" value="P:action potential"/>
    <property type="evidence" value="ECO:0007669"/>
    <property type="project" value="TreeGrafter"/>
</dbReference>
<evidence type="ECO:0000259" key="13">
    <source>
        <dbReference type="Pfam" id="PF00520"/>
    </source>
</evidence>
<evidence type="ECO:0000256" key="6">
    <source>
        <dbReference type="ARBA" id="ARBA00022882"/>
    </source>
</evidence>
<keyword evidence="6" id="KW-0851">Voltage-gated channel</keyword>
<evidence type="ECO:0000313" key="15">
    <source>
        <dbReference type="Proteomes" id="UP000034462"/>
    </source>
</evidence>
<gene>
    <name evidence="14" type="ORF">UY25_C0004G0077</name>
</gene>
<organism evidence="14 15">
    <name type="scientific">Candidatus Yanofskybacteria bacterium GW2011_GWC1_48_11</name>
    <dbReference type="NCBI Taxonomy" id="1619027"/>
    <lineage>
        <taxon>Bacteria</taxon>
        <taxon>Candidatus Yanofskyibacteriota</taxon>
    </lineage>
</organism>
<feature type="transmembrane region" description="Helical" evidence="12">
    <location>
        <begin position="81"/>
        <end position="106"/>
    </location>
</feature>
<comment type="caution">
    <text evidence="14">The sequence shown here is derived from an EMBL/GenBank/DDBJ whole genome shotgun (WGS) entry which is preliminary data.</text>
</comment>
<dbReference type="GO" id="GO:0008076">
    <property type="term" value="C:voltage-gated potassium channel complex"/>
    <property type="evidence" value="ECO:0007669"/>
    <property type="project" value="InterPro"/>
</dbReference>
<accession>A0A837ISB1</accession>
<dbReference type="Gene3D" id="1.20.120.350">
    <property type="entry name" value="Voltage-gated potassium channels. Chain C"/>
    <property type="match status" value="1"/>
</dbReference>
<keyword evidence="9" id="KW-0406">Ion transport</keyword>
<evidence type="ECO:0000256" key="11">
    <source>
        <dbReference type="ARBA" id="ARBA00023303"/>
    </source>
</evidence>
<dbReference type="EMBL" id="LCPH01000004">
    <property type="protein sequence ID" value="KKU93037.1"/>
    <property type="molecule type" value="Genomic_DNA"/>
</dbReference>
<keyword evidence="7" id="KW-0630">Potassium</keyword>
<dbReference type="InterPro" id="IPR027359">
    <property type="entry name" value="Volt_channel_dom_sf"/>
</dbReference>
<dbReference type="Proteomes" id="UP000034462">
    <property type="component" value="Unassembled WGS sequence"/>
</dbReference>
<sequence>MLREHLQKIFIEESDSKKFWIVNNFLAIVIIASVVLVLLETNPALHERYQGIFTLLEYLIGAVFTIEYLIYIYLAPSKRAYIFSFYGIIDLLAILPTFLALANLQFLKTLRIVRLLRLFRLFRLLKILRVIKHRYGREKAARELLKINLQIYFVAFILLTIVFSIILFHIEEGVPGTQIRTIQDAMWSVMSALSSVGFGNAFPASFVGKLFLGFVMIVGVGFLSFAILTLGRFFQMLIFGEEIAQELEEFKSSKRRFAKKHRHLLEEEKHR</sequence>
<keyword evidence="2" id="KW-0813">Transport</keyword>
<evidence type="ECO:0000256" key="1">
    <source>
        <dbReference type="ARBA" id="ARBA00004141"/>
    </source>
</evidence>
<evidence type="ECO:0000313" key="14">
    <source>
        <dbReference type="EMBL" id="KKU93037.1"/>
    </source>
</evidence>
<dbReference type="PANTHER" id="PTHR11537">
    <property type="entry name" value="VOLTAGE-GATED POTASSIUM CHANNEL"/>
    <property type="match status" value="1"/>
</dbReference>
<evidence type="ECO:0000256" key="12">
    <source>
        <dbReference type="SAM" id="Phobius"/>
    </source>
</evidence>
<dbReference type="InterPro" id="IPR005821">
    <property type="entry name" value="Ion_trans_dom"/>
</dbReference>
<evidence type="ECO:0000256" key="5">
    <source>
        <dbReference type="ARBA" id="ARBA00022826"/>
    </source>
</evidence>
<evidence type="ECO:0000256" key="2">
    <source>
        <dbReference type="ARBA" id="ARBA00022448"/>
    </source>
</evidence>
<keyword evidence="8 12" id="KW-1133">Transmembrane helix</keyword>
<dbReference type="SUPFAM" id="SSF81324">
    <property type="entry name" value="Voltage-gated potassium channels"/>
    <property type="match status" value="1"/>
</dbReference>
<keyword evidence="11" id="KW-0407">Ion channel</keyword>
<dbReference type="PRINTS" id="PR00169">
    <property type="entry name" value="KCHANNEL"/>
</dbReference>
<feature type="transmembrane region" description="Helical" evidence="12">
    <location>
        <begin position="151"/>
        <end position="170"/>
    </location>
</feature>
<feature type="transmembrane region" description="Helical" evidence="12">
    <location>
        <begin position="210"/>
        <end position="230"/>
    </location>
</feature>
<dbReference type="GO" id="GO:0005249">
    <property type="term" value="F:voltage-gated potassium channel activity"/>
    <property type="evidence" value="ECO:0007669"/>
    <property type="project" value="InterPro"/>
</dbReference>
<evidence type="ECO:0000256" key="10">
    <source>
        <dbReference type="ARBA" id="ARBA00023136"/>
    </source>
</evidence>
<keyword evidence="3" id="KW-0633">Potassium transport</keyword>
<feature type="transmembrane region" description="Helical" evidence="12">
    <location>
        <begin position="51"/>
        <end position="74"/>
    </location>
</feature>
<dbReference type="Gene3D" id="1.10.287.70">
    <property type="match status" value="1"/>
</dbReference>
<dbReference type="PANTHER" id="PTHR11537:SF254">
    <property type="entry name" value="POTASSIUM VOLTAGE-GATED CHANNEL PROTEIN SHAB"/>
    <property type="match status" value="1"/>
</dbReference>
<evidence type="ECO:0000256" key="3">
    <source>
        <dbReference type="ARBA" id="ARBA00022538"/>
    </source>
</evidence>
<reference evidence="14 15" key="1">
    <citation type="journal article" date="2015" name="Nature">
        <title>rRNA introns, odd ribosomes, and small enigmatic genomes across a large radiation of phyla.</title>
        <authorList>
            <person name="Brown C.T."/>
            <person name="Hug L.A."/>
            <person name="Thomas B.C."/>
            <person name="Sharon I."/>
            <person name="Castelle C.J."/>
            <person name="Singh A."/>
            <person name="Wilkins M.J."/>
            <person name="Williams K.H."/>
            <person name="Banfield J.F."/>
        </authorList>
    </citation>
    <scope>NUCLEOTIDE SEQUENCE [LARGE SCALE GENOMIC DNA]</scope>
</reference>
<dbReference type="InterPro" id="IPR028325">
    <property type="entry name" value="VG_K_chnl"/>
</dbReference>
<dbReference type="Pfam" id="PF00520">
    <property type="entry name" value="Ion_trans"/>
    <property type="match status" value="1"/>
</dbReference>
<proteinExistence type="predicted"/>
<evidence type="ECO:0000256" key="9">
    <source>
        <dbReference type="ARBA" id="ARBA00023065"/>
    </source>
</evidence>
<keyword evidence="5" id="KW-0631">Potassium channel</keyword>
<dbReference type="AlphaFoldDB" id="A0A837ISB1"/>
<protein>
    <submittedName>
        <fullName evidence="14">Ion transport protein</fullName>
    </submittedName>
</protein>
<name>A0A837ISB1_9BACT</name>